<dbReference type="InterPro" id="IPR009628">
    <property type="entry name" value="Phage_tape_measure_N"/>
</dbReference>
<gene>
    <name evidence="5" type="ORF">PF66_06426</name>
</gene>
<evidence type="ECO:0000256" key="1">
    <source>
        <dbReference type="SAM" id="Coils"/>
    </source>
</evidence>
<feature type="domain" description="Bacteriophage tail tape measure N-terminal" evidence="3">
    <location>
        <begin position="269"/>
        <end position="416"/>
    </location>
</feature>
<evidence type="ECO:0000256" key="2">
    <source>
        <dbReference type="SAM" id="MobiDB-lite"/>
    </source>
</evidence>
<feature type="coiled-coil region" evidence="1">
    <location>
        <begin position="132"/>
        <end position="166"/>
    </location>
</feature>
<sequence>MSTNFASLGISVESSQAVKAAGDLDKLVDSAEGAQRAIDDLGKTGEGLANTGKRITQAESEIAQSVDKSTAAMDRRSEASRKASGSAAAEINLISQLDRAMTGNITSMESLIQAEGLLERAKKGGLVTIEDQVRYQDQLGKAHDRLEKAEAKELAQKQRLIEAEGRRIEALKRIVDGIDPLTSKLAKLEERERALNELHKLGETDVNRYNEALAKIGKDRAGLTATETAFDKLKLGTRQAQENVMQLANALQSGDLGSGARAIVQLGAGAGASAKSMAGLLIPSSLLVAALGSLAYAYLDAMKQAREFNAAINGGTNGAGQTIASLKDMADGAGLVTGNLSGAREAVVSLASGVATSGMQMRNLAEAAAAISEVTGQGAGELAKSFATAGDTATEAAGKISSQYGLLTLEQYQVIKGLDDQGESQRALDTLSEDLNQAALVRLKSYRESLSDLERDWDKIKNSIKGAYAEVRSEIFPDLAKQIEITQRVLDTRKGGGVAGAISNGLSSLNTALGLGTGEHDDSTEALEKKLTELKSRLAASSAQTEATGEVTDANQKAIKAQRELDAQLDNVNPLNKRKVGLEKLNNQFKALYENAEKTGQKSPLLDGVNYDGKKFSGGAYDTLLKGLQEKNKDPKTAAIQVDLTAFNTAKNNLSDIVNDYRNAQKELEAKQKAGVVDLSAYAKQRSALINQEKDDVTAAYQAEIDALEAAKAKKTTTAAQSIQLDQKIADARQGMVKAQKDADSQLTVIATNEKGRLEQMTAASEAYVNQLERQRAALAASGLRAATGLGLGDRQASLQASLDAATDKFNDERAKLLDRRKTAPDKYSQEDYLRDLASLEDAERKYRDTVVDNYNQMSVAQGDWRSGASSAFQNYLESARDVAGQTKSLFGNAFSSMEDAIVNFAMTGKASFGDFAKSVIADMVRIEARKAASSGLSALFGFASTALGSYFGGGANGLAAGSAGATSSSLGASAAGYSSAYFQANGGAWSNGVQLFADGGAFTNSIVSKPTAFGMANGKLGVMGEAGDEAIMPLTRTIGGALGVRAVGGGGASSSNQVIIQQNFSVPDGQGSPSDADSQALAQAYAKSAKQGAQEQIAKDLRPGGQIYMAIRGRR</sequence>
<comment type="caution">
    <text evidence="5">The sequence shown here is derived from an EMBL/GenBank/DDBJ whole genome shotgun (WGS) entry which is preliminary data.</text>
</comment>
<dbReference type="RefSeq" id="WP_054064881.1">
    <property type="nucleotide sequence ID" value="NZ_JSYZ01000054.1"/>
</dbReference>
<reference evidence="5 6" key="1">
    <citation type="journal article" date="2015" name="PLoS ONE">
        <title>Rice-Infecting Pseudomonas Genomes Are Highly Accessorized and Harbor Multiple Putative Virulence Mechanisms to Cause Sheath Brown Rot.</title>
        <authorList>
            <person name="Quibod I.L."/>
            <person name="Grande G."/>
            <person name="Oreiro E.G."/>
            <person name="Borja F.N."/>
            <person name="Dossa G.S."/>
            <person name="Mauleon R."/>
            <person name="Cruz C.V."/>
            <person name="Oliva R."/>
        </authorList>
    </citation>
    <scope>NUCLEOTIDE SEQUENCE [LARGE SCALE GENOMIC DNA]</scope>
    <source>
        <strain evidence="5 6">IRRI 6609</strain>
    </source>
</reference>
<protein>
    <submittedName>
        <fullName evidence="5">Phage-related minor tail protein</fullName>
    </submittedName>
</protein>
<dbReference type="AlphaFoldDB" id="A0A0N0E108"/>
<feature type="region of interest" description="Disordered" evidence="2">
    <location>
        <begin position="61"/>
        <end position="85"/>
    </location>
</feature>
<organism evidence="5 6">
    <name type="scientific">Pseudomonas asplenii</name>
    <dbReference type="NCBI Taxonomy" id="53407"/>
    <lineage>
        <taxon>Bacteria</taxon>
        <taxon>Pseudomonadati</taxon>
        <taxon>Pseudomonadota</taxon>
        <taxon>Gammaproteobacteria</taxon>
        <taxon>Pseudomonadales</taxon>
        <taxon>Pseudomonadaceae</taxon>
        <taxon>Pseudomonas</taxon>
    </lineage>
</organism>
<evidence type="ECO:0000259" key="3">
    <source>
        <dbReference type="Pfam" id="PF06791"/>
    </source>
</evidence>
<name>A0A0N0E108_9PSED</name>
<dbReference type="EMBL" id="JSYZ01000054">
    <property type="protein sequence ID" value="KPA87081.1"/>
    <property type="molecule type" value="Genomic_DNA"/>
</dbReference>
<dbReference type="InterPro" id="IPR006431">
    <property type="entry name" value="Phage_tape_meas_C"/>
</dbReference>
<dbReference type="NCBIfam" id="TIGR01541">
    <property type="entry name" value="tape_meas_lam_C"/>
    <property type="match status" value="1"/>
</dbReference>
<keyword evidence="1" id="KW-0175">Coiled coil</keyword>
<dbReference type="STRING" id="50340.PF66_06426"/>
<dbReference type="OrthoDB" id="79849at2"/>
<feature type="domain" description="Bacteriophage tail tape measure C-terminal" evidence="4">
    <location>
        <begin position="863"/>
        <end position="934"/>
    </location>
</feature>
<dbReference type="Proteomes" id="UP000037931">
    <property type="component" value="Unassembled WGS sequence"/>
</dbReference>
<evidence type="ECO:0000259" key="4">
    <source>
        <dbReference type="Pfam" id="PF09718"/>
    </source>
</evidence>
<dbReference type="Pfam" id="PF09718">
    <property type="entry name" value="Tape_meas_lam_C"/>
    <property type="match status" value="1"/>
</dbReference>
<evidence type="ECO:0000313" key="5">
    <source>
        <dbReference type="EMBL" id="KPA87081.1"/>
    </source>
</evidence>
<feature type="coiled-coil region" evidence="1">
    <location>
        <begin position="524"/>
        <end position="602"/>
    </location>
</feature>
<accession>A0A0N0E108</accession>
<proteinExistence type="predicted"/>
<keyword evidence="6" id="KW-1185">Reference proteome</keyword>
<dbReference type="Pfam" id="PF06791">
    <property type="entry name" value="TMP_2"/>
    <property type="match status" value="1"/>
</dbReference>
<dbReference type="PATRIC" id="fig|50340.43.peg.5107"/>
<feature type="coiled-coil region" evidence="1">
    <location>
        <begin position="647"/>
        <end position="674"/>
    </location>
</feature>
<evidence type="ECO:0000313" key="6">
    <source>
        <dbReference type="Proteomes" id="UP000037931"/>
    </source>
</evidence>